<keyword evidence="2" id="KW-1185">Reference proteome</keyword>
<comment type="caution">
    <text evidence="1">The sequence shown here is derived from an EMBL/GenBank/DDBJ whole genome shotgun (WGS) entry which is preliminary data.</text>
</comment>
<name>A0A401U3S9_CHIPU</name>
<sequence length="169" mass="18195">PRHVEDRAARDLDRLPIQQDAGLDPIGAAICQVEGTDAVAVITIGDTVNRTAIGNGQARHRYGGQAARQDIDSLRRDAVVVRIVVAEHDNAERCADDAALLDNRRGEREAAERGQRCVRDRIGAAADGQRGRLIGLRCREIALPGGDDRDSACGRIDLGCDESEIPVGR</sequence>
<dbReference type="AlphaFoldDB" id="A0A401U3S9"/>
<accession>A0A401U3S9</accession>
<gene>
    <name evidence="1" type="ORF">chiPu_0033702</name>
</gene>
<proteinExistence type="predicted"/>
<reference evidence="1 2" key="1">
    <citation type="journal article" date="2018" name="Nat. Ecol. Evol.">
        <title>Shark genomes provide insights into elasmobranch evolution and the origin of vertebrates.</title>
        <authorList>
            <person name="Hara Y"/>
            <person name="Yamaguchi K"/>
            <person name="Onimaru K"/>
            <person name="Kadota M"/>
            <person name="Koyanagi M"/>
            <person name="Keeley SD"/>
            <person name="Tatsumi K"/>
            <person name="Tanaka K"/>
            <person name="Motone F"/>
            <person name="Kageyama Y"/>
            <person name="Nozu R"/>
            <person name="Adachi N"/>
            <person name="Nishimura O"/>
            <person name="Nakagawa R"/>
            <person name="Tanegashima C"/>
            <person name="Kiyatake I"/>
            <person name="Matsumoto R"/>
            <person name="Murakumo K"/>
            <person name="Nishida K"/>
            <person name="Terakita A"/>
            <person name="Kuratani S"/>
            <person name="Sato K"/>
            <person name="Hyodo S Kuraku.S."/>
        </authorList>
    </citation>
    <scope>NUCLEOTIDE SEQUENCE [LARGE SCALE GENOMIC DNA]</scope>
</reference>
<dbReference type="Proteomes" id="UP000287033">
    <property type="component" value="Unassembled WGS sequence"/>
</dbReference>
<evidence type="ECO:0000313" key="2">
    <source>
        <dbReference type="Proteomes" id="UP000287033"/>
    </source>
</evidence>
<dbReference type="EMBL" id="BEZZ01270107">
    <property type="protein sequence ID" value="GCC49553.1"/>
    <property type="molecule type" value="Genomic_DNA"/>
</dbReference>
<feature type="non-terminal residue" evidence="1">
    <location>
        <position position="1"/>
    </location>
</feature>
<protein>
    <submittedName>
        <fullName evidence="1">Uncharacterized protein</fullName>
    </submittedName>
</protein>
<evidence type="ECO:0000313" key="1">
    <source>
        <dbReference type="EMBL" id="GCC49553.1"/>
    </source>
</evidence>
<organism evidence="1 2">
    <name type="scientific">Chiloscyllium punctatum</name>
    <name type="common">Brownbanded bambooshark</name>
    <name type="synonym">Hemiscyllium punctatum</name>
    <dbReference type="NCBI Taxonomy" id="137246"/>
    <lineage>
        <taxon>Eukaryota</taxon>
        <taxon>Metazoa</taxon>
        <taxon>Chordata</taxon>
        <taxon>Craniata</taxon>
        <taxon>Vertebrata</taxon>
        <taxon>Chondrichthyes</taxon>
        <taxon>Elasmobranchii</taxon>
        <taxon>Galeomorphii</taxon>
        <taxon>Galeoidea</taxon>
        <taxon>Orectolobiformes</taxon>
        <taxon>Hemiscylliidae</taxon>
        <taxon>Chiloscyllium</taxon>
    </lineage>
</organism>